<evidence type="ECO:0000256" key="1">
    <source>
        <dbReference type="SAM" id="Coils"/>
    </source>
</evidence>
<name>A0A5S4GMI3_9ACTN</name>
<dbReference type="RefSeq" id="WP_138690836.1">
    <property type="nucleotide sequence ID" value="NZ_JBHSAZ010000107.1"/>
</dbReference>
<reference evidence="2 3" key="1">
    <citation type="submission" date="2019-05" db="EMBL/GenBank/DDBJ databases">
        <title>Draft genome sequence of Nonomuraea zeae DSM 100528.</title>
        <authorList>
            <person name="Saricaoglu S."/>
            <person name="Isik K."/>
        </authorList>
    </citation>
    <scope>NUCLEOTIDE SEQUENCE [LARGE SCALE GENOMIC DNA]</scope>
    <source>
        <strain evidence="2 3">DSM 100528</strain>
    </source>
</reference>
<gene>
    <name evidence="2" type="ORF">ETD85_17795</name>
</gene>
<dbReference type="EMBL" id="VCKX01000048">
    <property type="protein sequence ID" value="TMR34155.1"/>
    <property type="molecule type" value="Genomic_DNA"/>
</dbReference>
<keyword evidence="1" id="KW-0175">Coiled coil</keyword>
<dbReference type="AlphaFoldDB" id="A0A5S4GMI3"/>
<feature type="coiled-coil region" evidence="1">
    <location>
        <begin position="159"/>
        <end position="193"/>
    </location>
</feature>
<organism evidence="2 3">
    <name type="scientific">Nonomuraea zeae</name>
    <dbReference type="NCBI Taxonomy" id="1642303"/>
    <lineage>
        <taxon>Bacteria</taxon>
        <taxon>Bacillati</taxon>
        <taxon>Actinomycetota</taxon>
        <taxon>Actinomycetes</taxon>
        <taxon>Streptosporangiales</taxon>
        <taxon>Streptosporangiaceae</taxon>
        <taxon>Nonomuraea</taxon>
    </lineage>
</organism>
<protein>
    <submittedName>
        <fullName evidence="2">Uncharacterized protein</fullName>
    </submittedName>
</protein>
<keyword evidence="3" id="KW-1185">Reference proteome</keyword>
<dbReference type="OrthoDB" id="3502641at2"/>
<accession>A0A5S4GMI3</accession>
<evidence type="ECO:0000313" key="2">
    <source>
        <dbReference type="EMBL" id="TMR34155.1"/>
    </source>
</evidence>
<evidence type="ECO:0000313" key="3">
    <source>
        <dbReference type="Proteomes" id="UP000306628"/>
    </source>
</evidence>
<comment type="caution">
    <text evidence="2">The sequence shown here is derived from an EMBL/GenBank/DDBJ whole genome shotgun (WGS) entry which is preliminary data.</text>
</comment>
<sequence>MEARISRATGGAAPAGRGEGTATTDLIAELLRCLADLFQAADPGAGSRLLEIRALLAQRDDLPARPVDPAARAGDMVAGRVHEAPVVSCRRRGRRWRIELAGRTADVRDSVGMNHLAVLLANPCQEIPALELATGSALTDRPAAQEAAGGQPLLDDLAKRRYKQRLSQLQAEIEEFETMNDLERAAAARAERDWLLDEVAAATRLGGRARHFTGNAERARVAVGKAIRRTLDVIEEADPLIGGELRATVRTGMRCSYRPA</sequence>
<proteinExistence type="predicted"/>
<dbReference type="Proteomes" id="UP000306628">
    <property type="component" value="Unassembled WGS sequence"/>
</dbReference>